<feature type="region of interest" description="Disordered" evidence="1">
    <location>
        <begin position="26"/>
        <end position="77"/>
    </location>
</feature>
<dbReference type="AlphaFoldDB" id="A0A2M7G570"/>
<dbReference type="InterPro" id="IPR036280">
    <property type="entry name" value="Multihaem_cyt_sf"/>
</dbReference>
<protein>
    <submittedName>
        <fullName evidence="2">Uncharacterized protein</fullName>
    </submittedName>
</protein>
<dbReference type="SUPFAM" id="SSF48695">
    <property type="entry name" value="Multiheme cytochromes"/>
    <property type="match status" value="1"/>
</dbReference>
<sequence>MKLNYQIGLTLFLLLGCTPLSPGSLLRAENGSDSGSATRQSFAERGEQGESENEGPEGEEGGSGFSSKSHNSGQNCMKCHSAGQPAGEHAFFAAGTVYDQAGAAVKTGGRIQLRTQPNGGGTLVLEMPVDATGNFYTAKALDLKQDLYPSVSNGAGKTQFMSSPLSSGQCNSCHGVTQSKIWSE</sequence>
<dbReference type="Proteomes" id="UP000231019">
    <property type="component" value="Unassembled WGS sequence"/>
</dbReference>
<proteinExistence type="predicted"/>
<accession>A0A2M7G570</accession>
<gene>
    <name evidence="2" type="ORF">COW36_10445</name>
</gene>
<comment type="caution">
    <text evidence="2">The sequence shown here is derived from an EMBL/GenBank/DDBJ whole genome shotgun (WGS) entry which is preliminary data.</text>
</comment>
<evidence type="ECO:0000313" key="3">
    <source>
        <dbReference type="Proteomes" id="UP000231019"/>
    </source>
</evidence>
<dbReference type="PROSITE" id="PS51257">
    <property type="entry name" value="PROKAR_LIPOPROTEIN"/>
    <property type="match status" value="1"/>
</dbReference>
<evidence type="ECO:0000313" key="2">
    <source>
        <dbReference type="EMBL" id="PIW17051.1"/>
    </source>
</evidence>
<evidence type="ECO:0000256" key="1">
    <source>
        <dbReference type="SAM" id="MobiDB-lite"/>
    </source>
</evidence>
<reference evidence="2 3" key="1">
    <citation type="submission" date="2017-09" db="EMBL/GenBank/DDBJ databases">
        <title>Depth-based differentiation of microbial function through sediment-hosted aquifers and enrichment of novel symbionts in the deep terrestrial subsurface.</title>
        <authorList>
            <person name="Probst A.J."/>
            <person name="Ladd B."/>
            <person name="Jarett J.K."/>
            <person name="Geller-Mcgrath D.E."/>
            <person name="Sieber C.M."/>
            <person name="Emerson J.B."/>
            <person name="Anantharaman K."/>
            <person name="Thomas B.C."/>
            <person name="Malmstrom R."/>
            <person name="Stieglmeier M."/>
            <person name="Klingl A."/>
            <person name="Woyke T."/>
            <person name="Ryan C.M."/>
            <person name="Banfield J.F."/>
        </authorList>
    </citation>
    <scope>NUCLEOTIDE SEQUENCE [LARGE SCALE GENOMIC DNA]</scope>
    <source>
        <strain evidence="2">CG17_big_fil_post_rev_8_21_14_2_50_48_46</strain>
    </source>
</reference>
<dbReference type="EMBL" id="PFFQ01000031">
    <property type="protein sequence ID" value="PIW17051.1"/>
    <property type="molecule type" value="Genomic_DNA"/>
</dbReference>
<name>A0A2M7G570_9BACT</name>
<feature type="compositionally biased region" description="Acidic residues" evidence="1">
    <location>
        <begin position="49"/>
        <end position="60"/>
    </location>
</feature>
<organism evidence="2 3">
    <name type="scientific">bacterium (Candidatus Blackallbacteria) CG17_big_fil_post_rev_8_21_14_2_50_48_46</name>
    <dbReference type="NCBI Taxonomy" id="2014261"/>
    <lineage>
        <taxon>Bacteria</taxon>
        <taxon>Candidatus Blackallbacteria</taxon>
    </lineage>
</organism>
<feature type="compositionally biased region" description="Polar residues" evidence="1">
    <location>
        <begin position="31"/>
        <end position="41"/>
    </location>
</feature>